<reference evidence="1" key="2">
    <citation type="journal article" date="2015" name="Data Brief">
        <title>Shoot transcriptome of the giant reed, Arundo donax.</title>
        <authorList>
            <person name="Barrero R.A."/>
            <person name="Guerrero F.D."/>
            <person name="Moolhuijzen P."/>
            <person name="Goolsby J.A."/>
            <person name="Tidwell J."/>
            <person name="Bellgard S.E."/>
            <person name="Bellgard M.I."/>
        </authorList>
    </citation>
    <scope>NUCLEOTIDE SEQUENCE</scope>
    <source>
        <tissue evidence="1">Shoot tissue taken approximately 20 cm above the soil surface</tissue>
    </source>
</reference>
<reference evidence="1" key="1">
    <citation type="submission" date="2014-09" db="EMBL/GenBank/DDBJ databases">
        <authorList>
            <person name="Magalhaes I.L.F."/>
            <person name="Oliveira U."/>
            <person name="Santos F.R."/>
            <person name="Vidigal T.H.D.A."/>
            <person name="Brescovit A.D."/>
            <person name="Santos A.J."/>
        </authorList>
    </citation>
    <scope>NUCLEOTIDE SEQUENCE</scope>
    <source>
        <tissue evidence="1">Shoot tissue taken approximately 20 cm above the soil surface</tissue>
    </source>
</reference>
<protein>
    <submittedName>
        <fullName evidence="1">Uncharacterized protein</fullName>
    </submittedName>
</protein>
<accession>A0A0A9GPC3</accession>
<proteinExistence type="predicted"/>
<organism evidence="1">
    <name type="scientific">Arundo donax</name>
    <name type="common">Giant reed</name>
    <name type="synonym">Donax arundinaceus</name>
    <dbReference type="NCBI Taxonomy" id="35708"/>
    <lineage>
        <taxon>Eukaryota</taxon>
        <taxon>Viridiplantae</taxon>
        <taxon>Streptophyta</taxon>
        <taxon>Embryophyta</taxon>
        <taxon>Tracheophyta</taxon>
        <taxon>Spermatophyta</taxon>
        <taxon>Magnoliopsida</taxon>
        <taxon>Liliopsida</taxon>
        <taxon>Poales</taxon>
        <taxon>Poaceae</taxon>
        <taxon>PACMAD clade</taxon>
        <taxon>Arundinoideae</taxon>
        <taxon>Arundineae</taxon>
        <taxon>Arundo</taxon>
    </lineage>
</organism>
<sequence>MFCNADGLGFRASSLGGSLLTCVHLLQMNLET</sequence>
<dbReference type="AlphaFoldDB" id="A0A0A9GPC3"/>
<name>A0A0A9GPC3_ARUDO</name>
<evidence type="ECO:0000313" key="1">
    <source>
        <dbReference type="EMBL" id="JAE25254.1"/>
    </source>
</evidence>
<dbReference type="EMBL" id="GBRH01172642">
    <property type="protein sequence ID" value="JAE25254.1"/>
    <property type="molecule type" value="Transcribed_RNA"/>
</dbReference>